<accession>A0ABP1F2F1</accession>
<dbReference type="EMBL" id="CAXJIO010000018">
    <property type="protein sequence ID" value="CAL2104708.1"/>
    <property type="molecule type" value="Genomic_DNA"/>
</dbReference>
<keyword evidence="2" id="KW-1185">Reference proteome</keyword>
<protein>
    <recommendedName>
        <fullName evidence="3">Bacteriocin</fullName>
    </recommendedName>
</protein>
<comment type="caution">
    <text evidence="1">The sequence shown here is derived from an EMBL/GenBank/DDBJ whole genome shotgun (WGS) entry which is preliminary data.</text>
</comment>
<evidence type="ECO:0008006" key="3">
    <source>
        <dbReference type="Google" id="ProtNLM"/>
    </source>
</evidence>
<evidence type="ECO:0000313" key="1">
    <source>
        <dbReference type="EMBL" id="CAL2104708.1"/>
    </source>
</evidence>
<evidence type="ECO:0000313" key="2">
    <source>
        <dbReference type="Proteomes" id="UP001497527"/>
    </source>
</evidence>
<reference evidence="1 2" key="1">
    <citation type="submission" date="2024-05" db="EMBL/GenBank/DDBJ databases">
        <authorList>
            <person name="Duchaud E."/>
        </authorList>
    </citation>
    <scope>NUCLEOTIDE SEQUENCE [LARGE SCALE GENOMIC DNA]</scope>
    <source>
        <strain evidence="1">Ena-SAMPLE-TAB-13-05-2024-13:56:06:370-140308</strain>
    </source>
</reference>
<name>A0ABP1F2F1_9FLAO</name>
<dbReference type="RefSeq" id="WP_348714170.1">
    <property type="nucleotide sequence ID" value="NZ_CAXJIO010000018.1"/>
</dbReference>
<dbReference type="Proteomes" id="UP001497527">
    <property type="component" value="Unassembled WGS sequence"/>
</dbReference>
<sequence>MKKSILNLGKVLNKDNQKNINGGSIKGCKVLPICDGSNYIIIDCICYYMPH</sequence>
<gene>
    <name evidence="1" type="ORF">T190423A01A_90133</name>
</gene>
<organism evidence="1 2">
    <name type="scientific">Tenacibaculum polynesiense</name>
    <dbReference type="NCBI Taxonomy" id="3137857"/>
    <lineage>
        <taxon>Bacteria</taxon>
        <taxon>Pseudomonadati</taxon>
        <taxon>Bacteroidota</taxon>
        <taxon>Flavobacteriia</taxon>
        <taxon>Flavobacteriales</taxon>
        <taxon>Flavobacteriaceae</taxon>
        <taxon>Tenacibaculum</taxon>
    </lineage>
</organism>
<proteinExistence type="predicted"/>